<sequence>MIRADHLRVPRAHSRAAVSVTLALTLAVGLVLAGVVVLRDRASASHAGGCHRFAADHAARLRDVTGSGRSVVVIGDSWSVGYKLTDPARAWPSRLPGRVRVDGFSGSGFSAHASSCGAVSYATRTRTARNADLVVVEGGLNDFDQPYAAVRSGFDRLVSRLAGHDVVVVGPAPAPRRLAGARRVDRWLAALSRAAGIDYVSSIRLRLPYLPDRLHLTLAGHREFGDFVARHLPA</sequence>
<evidence type="ECO:0000313" key="3">
    <source>
        <dbReference type="Proteomes" id="UP001500571"/>
    </source>
</evidence>
<dbReference type="Proteomes" id="UP001500571">
    <property type="component" value="Unassembled WGS sequence"/>
</dbReference>
<proteinExistence type="predicted"/>
<dbReference type="InterPro" id="IPR036514">
    <property type="entry name" value="SGNH_hydro_sf"/>
</dbReference>
<feature type="domain" description="SGNH hydrolase-type esterase" evidence="1">
    <location>
        <begin position="73"/>
        <end position="222"/>
    </location>
</feature>
<dbReference type="Gene3D" id="3.40.50.1110">
    <property type="entry name" value="SGNH hydrolase"/>
    <property type="match status" value="1"/>
</dbReference>
<dbReference type="Pfam" id="PF13472">
    <property type="entry name" value="Lipase_GDSL_2"/>
    <property type="match status" value="1"/>
</dbReference>
<dbReference type="CDD" id="cd00229">
    <property type="entry name" value="SGNH_hydrolase"/>
    <property type="match status" value="1"/>
</dbReference>
<comment type="caution">
    <text evidence="2">The sequence shown here is derived from an EMBL/GenBank/DDBJ whole genome shotgun (WGS) entry which is preliminary data.</text>
</comment>
<evidence type="ECO:0000313" key="2">
    <source>
        <dbReference type="EMBL" id="GAA1958287.1"/>
    </source>
</evidence>
<accession>A0ABN2QUF4</accession>
<gene>
    <name evidence="2" type="ORF">GCM10009798_17350</name>
</gene>
<protein>
    <recommendedName>
        <fullName evidence="1">SGNH hydrolase-type esterase domain-containing protein</fullName>
    </recommendedName>
</protein>
<dbReference type="SUPFAM" id="SSF52266">
    <property type="entry name" value="SGNH hydrolase"/>
    <property type="match status" value="1"/>
</dbReference>
<evidence type="ECO:0000259" key="1">
    <source>
        <dbReference type="Pfam" id="PF13472"/>
    </source>
</evidence>
<dbReference type="InterPro" id="IPR013830">
    <property type="entry name" value="SGNH_hydro"/>
</dbReference>
<dbReference type="EMBL" id="BAAAPB010000001">
    <property type="protein sequence ID" value="GAA1958287.1"/>
    <property type="molecule type" value="Genomic_DNA"/>
</dbReference>
<organism evidence="2 3">
    <name type="scientific">Nocardioides panacihumi</name>
    <dbReference type="NCBI Taxonomy" id="400774"/>
    <lineage>
        <taxon>Bacteria</taxon>
        <taxon>Bacillati</taxon>
        <taxon>Actinomycetota</taxon>
        <taxon>Actinomycetes</taxon>
        <taxon>Propionibacteriales</taxon>
        <taxon>Nocardioidaceae</taxon>
        <taxon>Nocardioides</taxon>
    </lineage>
</organism>
<reference evidence="2 3" key="1">
    <citation type="journal article" date="2019" name="Int. J. Syst. Evol. Microbiol.">
        <title>The Global Catalogue of Microorganisms (GCM) 10K type strain sequencing project: providing services to taxonomists for standard genome sequencing and annotation.</title>
        <authorList>
            <consortium name="The Broad Institute Genomics Platform"/>
            <consortium name="The Broad Institute Genome Sequencing Center for Infectious Disease"/>
            <person name="Wu L."/>
            <person name="Ma J."/>
        </authorList>
    </citation>
    <scope>NUCLEOTIDE SEQUENCE [LARGE SCALE GENOMIC DNA]</scope>
    <source>
        <strain evidence="2 3">JCM 15309</strain>
    </source>
</reference>
<name>A0ABN2QUF4_9ACTN</name>
<keyword evidence="3" id="KW-1185">Reference proteome</keyword>